<evidence type="ECO:0000313" key="2">
    <source>
        <dbReference type="Proteomes" id="UP000295696"/>
    </source>
</evidence>
<name>A0A4R3J6Q8_9RHOB</name>
<dbReference type="Proteomes" id="UP000295696">
    <property type="component" value="Unassembled WGS sequence"/>
</dbReference>
<protein>
    <submittedName>
        <fullName evidence="1">Uncharacterized protein</fullName>
    </submittedName>
</protein>
<evidence type="ECO:0000313" key="1">
    <source>
        <dbReference type="EMBL" id="TCS61528.1"/>
    </source>
</evidence>
<gene>
    <name evidence="1" type="ORF">EDD52_111126</name>
</gene>
<comment type="caution">
    <text evidence="1">The sequence shown here is derived from an EMBL/GenBank/DDBJ whole genome shotgun (WGS) entry which is preliminary data.</text>
</comment>
<keyword evidence="2" id="KW-1185">Reference proteome</keyword>
<proteinExistence type="predicted"/>
<organism evidence="1 2">
    <name type="scientific">Primorskyibacter sedentarius</name>
    <dbReference type="NCBI Taxonomy" id="745311"/>
    <lineage>
        <taxon>Bacteria</taxon>
        <taxon>Pseudomonadati</taxon>
        <taxon>Pseudomonadota</taxon>
        <taxon>Alphaproteobacteria</taxon>
        <taxon>Rhodobacterales</taxon>
        <taxon>Roseobacteraceae</taxon>
        <taxon>Primorskyibacter</taxon>
    </lineage>
</organism>
<dbReference type="EMBL" id="SLZU01000011">
    <property type="protein sequence ID" value="TCS61528.1"/>
    <property type="molecule type" value="Genomic_DNA"/>
</dbReference>
<accession>A0A4R3J6Q8</accession>
<reference evidence="1 2" key="1">
    <citation type="submission" date="2019-03" db="EMBL/GenBank/DDBJ databases">
        <title>Genomic Encyclopedia of Type Strains, Phase IV (KMG-IV): sequencing the most valuable type-strain genomes for metagenomic binning, comparative biology and taxonomic classification.</title>
        <authorList>
            <person name="Goeker M."/>
        </authorList>
    </citation>
    <scope>NUCLEOTIDE SEQUENCE [LARGE SCALE GENOMIC DNA]</scope>
    <source>
        <strain evidence="1 2">DSM 104836</strain>
    </source>
</reference>
<dbReference type="AlphaFoldDB" id="A0A4R3J6Q8"/>
<sequence>MIVQGKFGVPTGGTRDLRPATARLFSKASVTLACLNLCGDALPRVAVKNAGTVAVAGIPRPACQRS</sequence>